<name>A0A9N9Z0M0_9HYPO</name>
<accession>A0A9N9Z0M0</accession>
<dbReference type="Gene3D" id="3.80.20.20">
    <property type="entry name" value="Receptor L-domain"/>
    <property type="match status" value="1"/>
</dbReference>
<feature type="chain" id="PRO_5040231813" evidence="1">
    <location>
        <begin position="24"/>
        <end position="365"/>
    </location>
</feature>
<feature type="signal peptide" evidence="1">
    <location>
        <begin position="1"/>
        <end position="23"/>
    </location>
</feature>
<keyword evidence="1" id="KW-0732">Signal</keyword>
<sequence>MARRFMRPLSLLSLIAQIEPLAAFDCNSNATISSIGDAKELRENCRILRGDLSFTDNITETINLDGLEEVHGVLYHVGCPPYDSCLGATDELFDITSSTLSFLGDGIYFWNFRSLGKLNLPNLKTVNSSIYLQELPNLTHVDFTNLETLTGVKLDVSKLEEWKQNGLKNYTGSKPPYISLPDLGNLKSIDSLFASPIDPFQHRRSWQERVDLLLGLNKLRNFTFGWSGIDKLTVRGEDLTVTFGASSSEKLEAQEIIIGDGVTKVVRGPKMANFTTESFSCQCGDLSSLEVPVDLVHDVYISGGKLESVQLPVAAEKWKDVSLSLYTPRILMNSTKDLDGNTIWHWPKEEMRSLTLAANITTDFL</sequence>
<protein>
    <submittedName>
        <fullName evidence="2">Uncharacterized protein</fullName>
    </submittedName>
</protein>
<proteinExistence type="predicted"/>
<keyword evidence="3" id="KW-1185">Reference proteome</keyword>
<dbReference type="InterPro" id="IPR036941">
    <property type="entry name" value="Rcpt_L-dom_sf"/>
</dbReference>
<reference evidence="2 3" key="2">
    <citation type="submission" date="2021-10" db="EMBL/GenBank/DDBJ databases">
        <authorList>
            <person name="Piombo E."/>
        </authorList>
    </citation>
    <scope>NUCLEOTIDE SEQUENCE [LARGE SCALE GENOMIC DNA]</scope>
</reference>
<evidence type="ECO:0000313" key="3">
    <source>
        <dbReference type="Proteomes" id="UP000775872"/>
    </source>
</evidence>
<dbReference type="SUPFAM" id="SSF52058">
    <property type="entry name" value="L domain-like"/>
    <property type="match status" value="1"/>
</dbReference>
<comment type="caution">
    <text evidence="2">The sequence shown here is derived from an EMBL/GenBank/DDBJ whole genome shotgun (WGS) entry which is preliminary data.</text>
</comment>
<dbReference type="OrthoDB" id="536881at2759"/>
<gene>
    <name evidence="2" type="ORF">CSOL1703_00013005</name>
</gene>
<organism evidence="2 3">
    <name type="scientific">Clonostachys solani</name>
    <dbReference type="NCBI Taxonomy" id="160281"/>
    <lineage>
        <taxon>Eukaryota</taxon>
        <taxon>Fungi</taxon>
        <taxon>Dikarya</taxon>
        <taxon>Ascomycota</taxon>
        <taxon>Pezizomycotina</taxon>
        <taxon>Sordariomycetes</taxon>
        <taxon>Hypocreomycetidae</taxon>
        <taxon>Hypocreales</taxon>
        <taxon>Bionectriaceae</taxon>
        <taxon>Clonostachys</taxon>
    </lineage>
</organism>
<evidence type="ECO:0000313" key="2">
    <source>
        <dbReference type="EMBL" id="CAH0046769.1"/>
    </source>
</evidence>
<dbReference type="AlphaFoldDB" id="A0A9N9Z0M0"/>
<dbReference type="Proteomes" id="UP000775872">
    <property type="component" value="Unassembled WGS sequence"/>
</dbReference>
<evidence type="ECO:0000256" key="1">
    <source>
        <dbReference type="SAM" id="SignalP"/>
    </source>
</evidence>
<reference evidence="3" key="1">
    <citation type="submission" date="2019-06" db="EMBL/GenBank/DDBJ databases">
        <authorList>
            <person name="Broberg M."/>
        </authorList>
    </citation>
    <scope>NUCLEOTIDE SEQUENCE [LARGE SCALE GENOMIC DNA]</scope>
</reference>
<dbReference type="EMBL" id="CABFOC020000015">
    <property type="protein sequence ID" value="CAH0046769.1"/>
    <property type="molecule type" value="Genomic_DNA"/>
</dbReference>